<feature type="compositionally biased region" description="Basic and acidic residues" evidence="1">
    <location>
        <begin position="277"/>
        <end position="290"/>
    </location>
</feature>
<evidence type="ECO:0000256" key="1">
    <source>
        <dbReference type="SAM" id="MobiDB-lite"/>
    </source>
</evidence>
<protein>
    <submittedName>
        <fullName evidence="3">Proline-rich protein 2-like</fullName>
    </submittedName>
</protein>
<dbReference type="AlphaFoldDB" id="A0A8U0RWJ9"/>
<accession>A0A8U0RWJ9</accession>
<feature type="compositionally biased region" description="Pro residues" evidence="1">
    <location>
        <begin position="66"/>
        <end position="75"/>
    </location>
</feature>
<dbReference type="Proteomes" id="UP000000715">
    <property type="component" value="Unplaced"/>
</dbReference>
<feature type="compositionally biased region" description="Pro residues" evidence="1">
    <location>
        <begin position="294"/>
        <end position="308"/>
    </location>
</feature>
<feature type="compositionally biased region" description="Pro residues" evidence="1">
    <location>
        <begin position="460"/>
        <end position="474"/>
    </location>
</feature>
<sequence>MSVRTGACGPERADRRPPATPAVQRPKALAALPRRRLPPSPGLIAGNAGGHPRAPSGPLLNSPSDADPPPTPACPPLHRRRPRRSATRSRELPYRTAGSRLLPPELHPLTRKQHHRVQLFPRTSQERRPSVQPQVRPSSGDGEPPRASEGACTAAPSSAGAASSGPRAVSLRGPTTEKAATKLPTRPTSPFEARPARPTPPGPRTPAPHRWLPKTAARIPPPLLVSTGPGPRDPAPRAPRRGPRPPDLRSAPGLRLRSVRTWRGRTVTAPDPQPVRKASDPSDPDPDRPSAQKPRPPPSFRRAPPPGPTDSAARPPPRRFLAPTRKPEHPRRRPPPQRREAATRAAASALTPGQDERRTQPDAAVRDPRSSPRPNFRDGITPRSSGTAREQGLPRPPQAPRPRRRRSRDRSSRPRTGKARTPPRAPGPLRPQHPGGVGSRGVPARRGCDPVGAVHADGPPSGPGPEPAGSPQPPRCRARTEPSRGAGARNGRRVSVGARPGPQQAARAPGTPGTPGWAPQA</sequence>
<organism evidence="2 3">
    <name type="scientific">Mustela putorius furo</name>
    <name type="common">European domestic ferret</name>
    <name type="synonym">Mustela furo</name>
    <dbReference type="NCBI Taxonomy" id="9669"/>
    <lineage>
        <taxon>Eukaryota</taxon>
        <taxon>Metazoa</taxon>
        <taxon>Chordata</taxon>
        <taxon>Craniata</taxon>
        <taxon>Vertebrata</taxon>
        <taxon>Euteleostomi</taxon>
        <taxon>Mammalia</taxon>
        <taxon>Eutheria</taxon>
        <taxon>Laurasiatheria</taxon>
        <taxon>Carnivora</taxon>
        <taxon>Caniformia</taxon>
        <taxon>Musteloidea</taxon>
        <taxon>Mustelidae</taxon>
        <taxon>Mustelinae</taxon>
        <taxon>Mustela</taxon>
    </lineage>
</organism>
<feature type="compositionally biased region" description="Basic residues" evidence="1">
    <location>
        <begin position="77"/>
        <end position="87"/>
    </location>
</feature>
<feature type="compositionally biased region" description="Basic residues" evidence="1">
    <location>
        <begin position="401"/>
        <end position="418"/>
    </location>
</feature>
<feature type="compositionally biased region" description="Pro residues" evidence="1">
    <location>
        <begin position="197"/>
        <end position="206"/>
    </location>
</feature>
<feature type="compositionally biased region" description="Low complexity" evidence="1">
    <location>
        <begin position="154"/>
        <end position="166"/>
    </location>
</feature>
<feature type="region of interest" description="Disordered" evidence="1">
    <location>
        <begin position="1"/>
        <end position="521"/>
    </location>
</feature>
<proteinExistence type="predicted"/>
<reference evidence="3" key="1">
    <citation type="submission" date="2025-08" db="UniProtKB">
        <authorList>
            <consortium name="RefSeq"/>
        </authorList>
    </citation>
    <scope>IDENTIFICATION</scope>
    <source>
        <tissue evidence="3">Brain</tissue>
    </source>
</reference>
<dbReference type="GeneID" id="106006706"/>
<evidence type="ECO:0000313" key="2">
    <source>
        <dbReference type="Proteomes" id="UP000000715"/>
    </source>
</evidence>
<feature type="compositionally biased region" description="Basic and acidic residues" evidence="1">
    <location>
        <begin position="354"/>
        <end position="370"/>
    </location>
</feature>
<name>A0A8U0RWJ9_MUSPF</name>
<keyword evidence="2" id="KW-1185">Reference proteome</keyword>
<evidence type="ECO:0000313" key="3">
    <source>
        <dbReference type="RefSeq" id="XP_044930796.1"/>
    </source>
</evidence>
<feature type="compositionally biased region" description="Low complexity" evidence="1">
    <location>
        <begin position="497"/>
        <end position="521"/>
    </location>
</feature>
<gene>
    <name evidence="3" type="primary">LOC106006706</name>
</gene>
<feature type="compositionally biased region" description="Low complexity" evidence="1">
    <location>
        <begin position="343"/>
        <end position="352"/>
    </location>
</feature>
<dbReference type="RefSeq" id="XP_044930796.1">
    <property type="nucleotide sequence ID" value="XM_045074861.1"/>
</dbReference>